<evidence type="ECO:0000256" key="1">
    <source>
        <dbReference type="SAM" id="MobiDB-lite"/>
    </source>
</evidence>
<feature type="compositionally biased region" description="Low complexity" evidence="1">
    <location>
        <begin position="279"/>
        <end position="289"/>
    </location>
</feature>
<gene>
    <name evidence="2" type="ORF">PCOR1329_LOCUS69185</name>
</gene>
<feature type="compositionally biased region" description="Polar residues" evidence="1">
    <location>
        <begin position="7"/>
        <end position="16"/>
    </location>
</feature>
<feature type="compositionally biased region" description="Basic and acidic residues" evidence="1">
    <location>
        <begin position="295"/>
        <end position="316"/>
    </location>
</feature>
<feature type="region of interest" description="Disordered" evidence="1">
    <location>
        <begin position="470"/>
        <end position="675"/>
    </location>
</feature>
<feature type="compositionally biased region" description="Basic and acidic residues" evidence="1">
    <location>
        <begin position="328"/>
        <end position="346"/>
    </location>
</feature>
<accession>A0ABN9WP39</accession>
<feature type="compositionally biased region" description="Basic and acidic residues" evidence="1">
    <location>
        <begin position="475"/>
        <end position="491"/>
    </location>
</feature>
<organism evidence="2 3">
    <name type="scientific">Prorocentrum cordatum</name>
    <dbReference type="NCBI Taxonomy" id="2364126"/>
    <lineage>
        <taxon>Eukaryota</taxon>
        <taxon>Sar</taxon>
        <taxon>Alveolata</taxon>
        <taxon>Dinophyceae</taxon>
        <taxon>Prorocentrales</taxon>
        <taxon>Prorocentraceae</taxon>
        <taxon>Prorocentrum</taxon>
    </lineage>
</organism>
<dbReference type="EMBL" id="CAUYUJ010019064">
    <property type="protein sequence ID" value="CAK0888382.1"/>
    <property type="molecule type" value="Genomic_DNA"/>
</dbReference>
<feature type="region of interest" description="Disordered" evidence="1">
    <location>
        <begin position="151"/>
        <end position="378"/>
    </location>
</feature>
<feature type="compositionally biased region" description="Polar residues" evidence="1">
    <location>
        <begin position="563"/>
        <end position="575"/>
    </location>
</feature>
<feature type="compositionally biased region" description="Basic and acidic residues" evidence="1">
    <location>
        <begin position="586"/>
        <end position="603"/>
    </location>
</feature>
<proteinExistence type="predicted"/>
<feature type="compositionally biased region" description="Low complexity" evidence="1">
    <location>
        <begin position="250"/>
        <end position="261"/>
    </location>
</feature>
<feature type="compositionally biased region" description="Basic and acidic residues" evidence="1">
    <location>
        <begin position="216"/>
        <end position="225"/>
    </location>
</feature>
<dbReference type="Proteomes" id="UP001189429">
    <property type="component" value="Unassembled WGS sequence"/>
</dbReference>
<feature type="compositionally biased region" description="Basic and acidic residues" evidence="1">
    <location>
        <begin position="238"/>
        <end position="247"/>
    </location>
</feature>
<evidence type="ECO:0000313" key="2">
    <source>
        <dbReference type="EMBL" id="CAK0888382.1"/>
    </source>
</evidence>
<name>A0ABN9WP39_9DINO</name>
<feature type="compositionally biased region" description="Basic and acidic residues" evidence="1">
    <location>
        <begin position="18"/>
        <end position="27"/>
    </location>
</feature>
<feature type="compositionally biased region" description="Low complexity" evidence="1">
    <location>
        <begin position="317"/>
        <end position="327"/>
    </location>
</feature>
<feature type="compositionally biased region" description="Low complexity" evidence="1">
    <location>
        <begin position="492"/>
        <end position="515"/>
    </location>
</feature>
<sequence>MPPVRRQVQSGRTGATSHEIKKSRQESRPWPIRAAVCRVSYAARKGKQIDLKDWRTIAANLGRSDAVPYEKSRRGQQANIKYIVVQVQTSRDVICYSSEQQEADLWQQSHQEWQQSHQEWQQPHQEWQQPHQEQQSLPFWALRWLPDVGEDTTQNKSAREAKAEPECAQSGDQNNTSSPPPAAVPDPCEKAGSGGPCDKAGSGRPSHRTGTGSSRDSCEDGKSEANLEPDTISYSAAVKDRGQKEAKTGPVRSSSIPVVSVCEKREAKEEPDVNSYNVAIGAAAGSGARSRQRAVMREKTAVVREETGGSGARRDGSGAIRAAAGSGARRDYSSSRRTTSLDDSPRRHPSTTLDVHRRCPSTTPLDDPPSESKTKPDTISCSMTKLQLTNQRIGGTQAREKIAVAAEVIGAAARSGAQWRSAARAALEAAGICAPNAAAFVSMAADGIPIPARIEAIFAGVVTSAHWSAADQGDASEHDDARGQRATKDDAATSPRTTPSRRTPTATTTSTAAARGSLREAAGGDPRQPARRRVSFDLRSHLERPQDHSHGEDSDGRLDDSDPASQNDTESNATDSEYDGETTYTENHDTPAGRGGRPYDDPPRPGGRPTWGPSLRPAPTGTSNTPTGTSSTPAGNSSTPTGTSRASGTSRPSSTALAPTAPPSTTTSSSWRAPT</sequence>
<feature type="region of interest" description="Disordered" evidence="1">
    <location>
        <begin position="1"/>
        <end position="28"/>
    </location>
</feature>
<reference evidence="2" key="1">
    <citation type="submission" date="2023-10" db="EMBL/GenBank/DDBJ databases">
        <authorList>
            <person name="Chen Y."/>
            <person name="Shah S."/>
            <person name="Dougan E. K."/>
            <person name="Thang M."/>
            <person name="Chan C."/>
        </authorList>
    </citation>
    <scope>NUCLEOTIDE SEQUENCE [LARGE SCALE GENOMIC DNA]</scope>
</reference>
<feature type="compositionally biased region" description="Low complexity" evidence="1">
    <location>
        <begin position="607"/>
        <end position="675"/>
    </location>
</feature>
<keyword evidence="3" id="KW-1185">Reference proteome</keyword>
<feature type="compositionally biased region" description="Basic and acidic residues" evidence="1">
    <location>
        <begin position="534"/>
        <end position="560"/>
    </location>
</feature>
<evidence type="ECO:0000313" key="3">
    <source>
        <dbReference type="Proteomes" id="UP001189429"/>
    </source>
</evidence>
<protein>
    <submittedName>
        <fullName evidence="2">Uncharacterized protein</fullName>
    </submittedName>
</protein>
<feature type="compositionally biased region" description="Basic and acidic residues" evidence="1">
    <location>
        <begin position="262"/>
        <end position="271"/>
    </location>
</feature>
<comment type="caution">
    <text evidence="2">The sequence shown here is derived from an EMBL/GenBank/DDBJ whole genome shotgun (WGS) entry which is preliminary data.</text>
</comment>